<dbReference type="Gene3D" id="3.40.30.10">
    <property type="entry name" value="Glutaredoxin"/>
    <property type="match status" value="1"/>
</dbReference>
<dbReference type="EMBL" id="CP134146">
    <property type="protein sequence ID" value="WNC68273.1"/>
    <property type="molecule type" value="Genomic_DNA"/>
</dbReference>
<dbReference type="RefSeq" id="WP_348387429.1">
    <property type="nucleotide sequence ID" value="NZ_CP134146.1"/>
</dbReference>
<reference evidence="2" key="1">
    <citation type="submission" date="2023-09" db="EMBL/GenBank/DDBJ databases">
        <authorList>
            <person name="Zhang C."/>
        </authorList>
    </citation>
    <scope>NUCLEOTIDE SEQUENCE [LARGE SCALE GENOMIC DNA]</scope>
    <source>
        <strain evidence="2">SQ345</strain>
    </source>
</reference>
<accession>A0ABY9THH5</accession>
<sequence length="185" mass="20630">MNKTIQQSIIIFLTSIIFISFVSNAADGELPLYSKVYDEQRDPFKDAMAAITLAEQTDRNVLIEIGGDWCTWCHKIDDFLAANPDIYEALHANFVLLKVSVSDANENLKFMSGLPPVLGYPHMYVSTGKGKVILSKDTAEFLVMEDYSRQKWLEFIDTWKAANNNQNIATQNAINSAAKASADQG</sequence>
<dbReference type="Pfam" id="PF13899">
    <property type="entry name" value="Thioredoxin_7"/>
    <property type="match status" value="1"/>
</dbReference>
<evidence type="ECO:0000313" key="1">
    <source>
        <dbReference type="EMBL" id="WNC68273.1"/>
    </source>
</evidence>
<dbReference type="SUPFAM" id="SSF52833">
    <property type="entry name" value="Thioredoxin-like"/>
    <property type="match status" value="1"/>
</dbReference>
<proteinExistence type="predicted"/>
<keyword evidence="2" id="KW-1185">Reference proteome</keyword>
<dbReference type="InterPro" id="IPR036249">
    <property type="entry name" value="Thioredoxin-like_sf"/>
</dbReference>
<evidence type="ECO:0000313" key="2">
    <source>
        <dbReference type="Proteomes" id="UP001248581"/>
    </source>
</evidence>
<organism evidence="1 2">
    <name type="scientific">Thalassotalea nanhaiensis</name>
    <dbReference type="NCBI Taxonomy" id="3065648"/>
    <lineage>
        <taxon>Bacteria</taxon>
        <taxon>Pseudomonadati</taxon>
        <taxon>Pseudomonadota</taxon>
        <taxon>Gammaproteobacteria</taxon>
        <taxon>Alteromonadales</taxon>
        <taxon>Colwelliaceae</taxon>
        <taxon>Thalassotalea</taxon>
    </lineage>
</organism>
<dbReference type="Proteomes" id="UP001248581">
    <property type="component" value="Chromosome"/>
</dbReference>
<name>A0ABY9THH5_9GAMM</name>
<protein>
    <submittedName>
        <fullName evidence="1">Thioredoxin family protein</fullName>
    </submittedName>
</protein>
<gene>
    <name evidence="1" type="ORF">RI845_17360</name>
</gene>